<sequence length="77" mass="8776">MAPSVASRPEKEAASLLCPNWYQSVLDWASPDEERDNPGKLDNFGRPLASFHELRTREFNKKPGNWTVEHAIHVARC</sequence>
<comment type="caution">
    <text evidence="1">The sequence shown here is derived from an EMBL/GenBank/DDBJ whole genome shotgun (WGS) entry which is preliminary data.</text>
</comment>
<gene>
    <name evidence="1" type="ORF">BBO_02003</name>
</gene>
<proteinExistence type="predicted"/>
<dbReference type="AlphaFoldDB" id="A0A162JTI4"/>
<accession>A0A162JTI4</accession>
<protein>
    <submittedName>
        <fullName evidence="1">Uncharacterized protein</fullName>
    </submittedName>
</protein>
<dbReference type="OrthoDB" id="10581233at2759"/>
<organism evidence="1 2">
    <name type="scientific">Beauveria brongniartii RCEF 3172</name>
    <dbReference type="NCBI Taxonomy" id="1081107"/>
    <lineage>
        <taxon>Eukaryota</taxon>
        <taxon>Fungi</taxon>
        <taxon>Dikarya</taxon>
        <taxon>Ascomycota</taxon>
        <taxon>Pezizomycotina</taxon>
        <taxon>Sordariomycetes</taxon>
        <taxon>Hypocreomycetidae</taxon>
        <taxon>Hypocreales</taxon>
        <taxon>Cordycipitaceae</taxon>
        <taxon>Beauveria</taxon>
        <taxon>Beauveria brongniartii</taxon>
    </lineage>
</organism>
<dbReference type="EMBL" id="AZHA01000004">
    <property type="protein sequence ID" value="OAA48958.1"/>
    <property type="molecule type" value="Genomic_DNA"/>
</dbReference>
<evidence type="ECO:0000313" key="2">
    <source>
        <dbReference type="Proteomes" id="UP000076863"/>
    </source>
</evidence>
<name>A0A162JTI4_9HYPO</name>
<reference evidence="1 2" key="1">
    <citation type="journal article" date="2016" name="Genome Biol. Evol.">
        <title>Divergent and convergent evolution of fungal pathogenicity.</title>
        <authorList>
            <person name="Shang Y."/>
            <person name="Xiao G."/>
            <person name="Zheng P."/>
            <person name="Cen K."/>
            <person name="Zhan S."/>
            <person name="Wang C."/>
        </authorList>
    </citation>
    <scope>NUCLEOTIDE SEQUENCE [LARGE SCALE GENOMIC DNA]</scope>
    <source>
        <strain evidence="1 2">RCEF 3172</strain>
    </source>
</reference>
<evidence type="ECO:0000313" key="1">
    <source>
        <dbReference type="EMBL" id="OAA48958.1"/>
    </source>
</evidence>
<dbReference type="Proteomes" id="UP000076863">
    <property type="component" value="Unassembled WGS sequence"/>
</dbReference>
<keyword evidence="2" id="KW-1185">Reference proteome</keyword>